<dbReference type="AlphaFoldDB" id="A0AA88Q466"/>
<name>A0AA88Q466_9TELE</name>
<sequence length="128" mass="14340">MTLMSFTWRSAGSSLSGRSCSDSAQSSFSENEMDIESSSSSWPKKTKSAMDGRGVNTDLSLGNKAIVESSGFTPNHPSHHLVTHHHLPHSEEEEEENEQQQQTERTLKSSYLILLYLIWSCITHNNEL</sequence>
<accession>A0AA88Q466</accession>
<comment type="caution">
    <text evidence="2">The sequence shown here is derived from an EMBL/GenBank/DDBJ whole genome shotgun (WGS) entry which is preliminary data.</text>
</comment>
<reference evidence="2" key="1">
    <citation type="submission" date="2023-08" db="EMBL/GenBank/DDBJ databases">
        <title>Chromosome-level Genome Assembly of mud carp (Cirrhinus molitorella).</title>
        <authorList>
            <person name="Liu H."/>
        </authorList>
    </citation>
    <scope>NUCLEOTIDE SEQUENCE</scope>
    <source>
        <strain evidence="2">Prfri</strain>
        <tissue evidence="2">Muscle</tissue>
    </source>
</reference>
<proteinExistence type="predicted"/>
<feature type="compositionally biased region" description="Basic residues" evidence="1">
    <location>
        <begin position="77"/>
        <end position="87"/>
    </location>
</feature>
<feature type="compositionally biased region" description="Low complexity" evidence="1">
    <location>
        <begin position="9"/>
        <end position="24"/>
    </location>
</feature>
<feature type="region of interest" description="Disordered" evidence="1">
    <location>
        <begin position="1"/>
        <end position="105"/>
    </location>
</feature>
<protein>
    <submittedName>
        <fullName evidence="2">Uncharacterized protein</fullName>
    </submittedName>
</protein>
<evidence type="ECO:0000313" key="2">
    <source>
        <dbReference type="EMBL" id="KAK2901471.1"/>
    </source>
</evidence>
<keyword evidence="3" id="KW-1185">Reference proteome</keyword>
<gene>
    <name evidence="2" type="ORF">Q8A67_009586</name>
</gene>
<evidence type="ECO:0000313" key="3">
    <source>
        <dbReference type="Proteomes" id="UP001187343"/>
    </source>
</evidence>
<evidence type="ECO:0000256" key="1">
    <source>
        <dbReference type="SAM" id="MobiDB-lite"/>
    </source>
</evidence>
<dbReference type="EMBL" id="JAUYZG010000008">
    <property type="protein sequence ID" value="KAK2901471.1"/>
    <property type="molecule type" value="Genomic_DNA"/>
</dbReference>
<organism evidence="2 3">
    <name type="scientific">Cirrhinus molitorella</name>
    <name type="common">mud carp</name>
    <dbReference type="NCBI Taxonomy" id="172907"/>
    <lineage>
        <taxon>Eukaryota</taxon>
        <taxon>Metazoa</taxon>
        <taxon>Chordata</taxon>
        <taxon>Craniata</taxon>
        <taxon>Vertebrata</taxon>
        <taxon>Euteleostomi</taxon>
        <taxon>Actinopterygii</taxon>
        <taxon>Neopterygii</taxon>
        <taxon>Teleostei</taxon>
        <taxon>Ostariophysi</taxon>
        <taxon>Cypriniformes</taxon>
        <taxon>Cyprinidae</taxon>
        <taxon>Labeoninae</taxon>
        <taxon>Labeonini</taxon>
        <taxon>Cirrhinus</taxon>
    </lineage>
</organism>
<dbReference type="Proteomes" id="UP001187343">
    <property type="component" value="Unassembled WGS sequence"/>
</dbReference>